<dbReference type="EMBL" id="FNSC01000001">
    <property type="protein sequence ID" value="SEE30905.1"/>
    <property type="molecule type" value="Genomic_DNA"/>
</dbReference>
<feature type="binding site" evidence="13">
    <location>
        <position position="125"/>
    </location>
    <ligand>
        <name>Mg(2+)</name>
        <dbReference type="ChEBI" id="CHEBI:18420"/>
    </ligand>
</feature>
<evidence type="ECO:0000256" key="4">
    <source>
        <dbReference type="ARBA" id="ARBA00011503"/>
    </source>
</evidence>
<feature type="binding site" evidence="12">
    <location>
        <position position="65"/>
    </location>
    <ligand>
        <name>CoA</name>
        <dbReference type="ChEBI" id="CHEBI:57287"/>
    </ligand>
</feature>
<feature type="binding site" evidence="12">
    <location>
        <position position="169"/>
    </location>
    <ligand>
        <name>CoA</name>
        <dbReference type="ChEBI" id="CHEBI:57287"/>
    </ligand>
</feature>
<dbReference type="Pfam" id="PF17837">
    <property type="entry name" value="4PPT_N"/>
    <property type="match status" value="1"/>
</dbReference>
<feature type="domain" description="4'-phosphopantetheinyl transferase N-terminal" evidence="15">
    <location>
        <begin position="54"/>
        <end position="111"/>
    </location>
</feature>
<dbReference type="OrthoDB" id="8210607at2"/>
<gene>
    <name evidence="16" type="ORF">SAMN05421553_4484</name>
</gene>
<name>A0A1H5HSL7_PSEAG</name>
<dbReference type="InterPro" id="IPR003542">
    <property type="entry name" value="Enbac_synth_compD-like"/>
</dbReference>
<dbReference type="PANTHER" id="PTHR38096:SF1">
    <property type="entry name" value="ENTEROBACTIN SYNTHASE COMPONENT D"/>
    <property type="match status" value="1"/>
</dbReference>
<comment type="cofactor">
    <cofactor evidence="13">
        <name>Mg(2+)</name>
        <dbReference type="ChEBI" id="CHEBI:18420"/>
    </cofactor>
</comment>
<accession>A0A1H5HSL7</accession>
<evidence type="ECO:0000256" key="2">
    <source>
        <dbReference type="ARBA" id="ARBA00004993"/>
    </source>
</evidence>
<dbReference type="PRINTS" id="PR01399">
    <property type="entry name" value="ENTSNTHTASED"/>
</dbReference>
<dbReference type="PANTHER" id="PTHR38096">
    <property type="entry name" value="ENTEROBACTIN SYNTHASE COMPONENT D"/>
    <property type="match status" value="1"/>
</dbReference>
<comment type="pathway">
    <text evidence="2">Siderophore biosynthesis; enterobactin biosynthesis.</text>
</comment>
<evidence type="ECO:0000256" key="1">
    <source>
        <dbReference type="ARBA" id="ARBA00003937"/>
    </source>
</evidence>
<comment type="similarity">
    <text evidence="3">Belongs to the P-Pant transferase superfamily. EntD family.</text>
</comment>
<dbReference type="RefSeq" id="WP_090386993.1">
    <property type="nucleotide sequence ID" value="NZ_CP156749.1"/>
</dbReference>
<sequence length="236" mass="26010">MNTAYLPSCCSPLNDHWPLPHKLPAVQLISTLFTPELLDMADFSRCTIEPVRGVAKRQAEYLAGRLCAREALLRVTGTAAVPASGEDRAPQWPVGMVGSITHGSGWAGAVVGKSTDWRGLGLDIEQIMSASRAERLAGEILTPAELFRLEALPSEQRAQRISLTFSLKESLFKALYPQVLQHFYFQDAELLSVDADNKARMRLLIDLHTDWPAGSELEGQFAEFDGYLLSLISIAR</sequence>
<dbReference type="GO" id="GO:0009366">
    <property type="term" value="C:enterobactin synthetase complex"/>
    <property type="evidence" value="ECO:0007669"/>
    <property type="project" value="InterPro"/>
</dbReference>
<keyword evidence="6" id="KW-0808">Transferase</keyword>
<reference evidence="17" key="1">
    <citation type="submission" date="2016-10" db="EMBL/GenBank/DDBJ databases">
        <authorList>
            <person name="Varghese N."/>
            <person name="Submissions S."/>
        </authorList>
    </citation>
    <scope>NUCLEOTIDE SEQUENCE [LARGE SCALE GENOMIC DNA]</scope>
    <source>
        <strain evidence="17">DSM 12111</strain>
    </source>
</reference>
<feature type="binding site" evidence="12">
    <location>
        <position position="173"/>
    </location>
    <ligand>
        <name>CoA</name>
        <dbReference type="ChEBI" id="CHEBI:57287"/>
    </ligand>
</feature>
<proteinExistence type="inferred from homology"/>
<dbReference type="Pfam" id="PF01648">
    <property type="entry name" value="ACPS"/>
    <property type="match status" value="1"/>
</dbReference>
<comment type="function">
    <text evidence="1">Involved in the biosynthesis of the siderophore enterobactin (enterochelin), which is a macrocyclic trimeric lactone of N-(2,3-dihydroxybenzoyl)-serine. The serine trilactone serves as a scaffolding for the three catechol functionalities that provide hexadentate coordination for the tightly ligated iron(2+) atoms. Plays an essential role in the assembly of the enterobactin by catalyzing the transfer of the 4'-phosphopantetheine (Ppant) moiety from coenzyme A to the apo-domains of both EntB (ArCP domain) and EntF (PCP domain) to yield their holo-forms which make them competent for the activation of 2,3-dihydroxybenzoate (DHB) and L-serine, respectively.</text>
</comment>
<comment type="catalytic activity">
    <reaction evidence="11">
        <text>apo-[peptidyl-carrier protein] + CoA = holo-[peptidyl-carrier protein] + adenosine 3',5'-bisphosphate + H(+)</text>
        <dbReference type="Rhea" id="RHEA:46228"/>
        <dbReference type="Rhea" id="RHEA-COMP:11479"/>
        <dbReference type="Rhea" id="RHEA-COMP:11480"/>
        <dbReference type="ChEBI" id="CHEBI:15378"/>
        <dbReference type="ChEBI" id="CHEBI:29999"/>
        <dbReference type="ChEBI" id="CHEBI:57287"/>
        <dbReference type="ChEBI" id="CHEBI:58343"/>
        <dbReference type="ChEBI" id="CHEBI:64479"/>
    </reaction>
</comment>
<comment type="subunit">
    <text evidence="4">EntB, EntD, EntE, and EntF form a multienzyme complex called enterobactin synthase.</text>
</comment>
<comment type="catalytic activity">
    <reaction evidence="10">
        <text>apo-[aryl-carrier protein] + CoA = holo-[aryl-carrier protein] + adenosine 3',5'-bisphosphate + H(+)</text>
        <dbReference type="Rhea" id="RHEA:48404"/>
        <dbReference type="Rhea" id="RHEA-COMP:15903"/>
        <dbReference type="Rhea" id="RHEA-COMP:17557"/>
        <dbReference type="ChEBI" id="CHEBI:15378"/>
        <dbReference type="ChEBI" id="CHEBI:29999"/>
        <dbReference type="ChEBI" id="CHEBI:57287"/>
        <dbReference type="ChEBI" id="CHEBI:58343"/>
        <dbReference type="ChEBI" id="CHEBI:64479"/>
    </reaction>
</comment>
<evidence type="ECO:0000256" key="10">
    <source>
        <dbReference type="ARBA" id="ARBA00049176"/>
    </source>
</evidence>
<protein>
    <recommendedName>
        <fullName evidence="5">Enterobactin synthase component D</fullName>
    </recommendedName>
    <alternativeName>
        <fullName evidence="8">4'-phosphopantetheinyl transferase EntD</fullName>
    </alternativeName>
    <alternativeName>
        <fullName evidence="9">Enterochelin synthase D</fullName>
    </alternativeName>
</protein>
<dbReference type="AlphaFoldDB" id="A0A1H5HSL7"/>
<dbReference type="SUPFAM" id="SSF56214">
    <property type="entry name" value="4'-phosphopantetheinyl transferase"/>
    <property type="match status" value="1"/>
</dbReference>
<dbReference type="GO" id="GO:0000287">
    <property type="term" value="F:magnesium ion binding"/>
    <property type="evidence" value="ECO:0007669"/>
    <property type="project" value="InterPro"/>
</dbReference>
<feature type="binding site" evidence="12">
    <location>
        <position position="57"/>
    </location>
    <ligand>
        <name>CoA</name>
        <dbReference type="ChEBI" id="CHEBI:57287"/>
    </ligand>
</feature>
<keyword evidence="13" id="KW-0460">Magnesium</keyword>
<evidence type="ECO:0000256" key="12">
    <source>
        <dbReference type="PIRSR" id="PIRSR603542-1"/>
    </source>
</evidence>
<feature type="binding site" evidence="13">
    <location>
        <position position="123"/>
    </location>
    <ligand>
        <name>Mg(2+)</name>
        <dbReference type="ChEBI" id="CHEBI:18420"/>
    </ligand>
</feature>
<evidence type="ECO:0000256" key="5">
    <source>
        <dbReference type="ARBA" id="ARBA00019087"/>
    </source>
</evidence>
<keyword evidence="17" id="KW-1185">Reference proteome</keyword>
<dbReference type="GO" id="GO:0008897">
    <property type="term" value="F:holo-[acyl-carrier-protein] synthase activity"/>
    <property type="evidence" value="ECO:0007669"/>
    <property type="project" value="InterPro"/>
</dbReference>
<evidence type="ECO:0000259" key="14">
    <source>
        <dbReference type="Pfam" id="PF01648"/>
    </source>
</evidence>
<dbReference type="STRING" id="53406.SAMN05421553_4484"/>
<organism evidence="16 17">
    <name type="scientific">Pseudomonas anguilliseptica</name>
    <dbReference type="NCBI Taxonomy" id="53406"/>
    <lineage>
        <taxon>Bacteria</taxon>
        <taxon>Pseudomonadati</taxon>
        <taxon>Pseudomonadota</taxon>
        <taxon>Gammaproteobacteria</taxon>
        <taxon>Pseudomonadales</taxon>
        <taxon>Pseudomonadaceae</taxon>
        <taxon>Pseudomonas</taxon>
    </lineage>
</organism>
<evidence type="ECO:0000256" key="13">
    <source>
        <dbReference type="PIRSR" id="PIRSR603542-2"/>
    </source>
</evidence>
<evidence type="ECO:0000256" key="11">
    <source>
        <dbReference type="ARBA" id="ARBA00049191"/>
    </source>
</evidence>
<evidence type="ECO:0000313" key="16">
    <source>
        <dbReference type="EMBL" id="SEE30905.1"/>
    </source>
</evidence>
<dbReference type="InterPro" id="IPR041354">
    <property type="entry name" value="4PPT_N"/>
</dbReference>
<evidence type="ECO:0000256" key="3">
    <source>
        <dbReference type="ARBA" id="ARBA00008342"/>
    </source>
</evidence>
<dbReference type="GO" id="GO:0009239">
    <property type="term" value="P:enterobactin biosynthetic process"/>
    <property type="evidence" value="ECO:0007669"/>
    <property type="project" value="UniProtKB-UniPathway"/>
</dbReference>
<evidence type="ECO:0000256" key="9">
    <source>
        <dbReference type="ARBA" id="ARBA00031996"/>
    </source>
</evidence>
<dbReference type="UniPathway" id="UPA00017"/>
<evidence type="ECO:0000256" key="8">
    <source>
        <dbReference type="ARBA" id="ARBA00029894"/>
    </source>
</evidence>
<dbReference type="InterPro" id="IPR008278">
    <property type="entry name" value="4-PPantetheinyl_Trfase_dom"/>
</dbReference>
<evidence type="ECO:0000256" key="6">
    <source>
        <dbReference type="ARBA" id="ARBA00022679"/>
    </source>
</evidence>
<keyword evidence="7" id="KW-0259">Enterobactin biosynthesis</keyword>
<evidence type="ECO:0000259" key="15">
    <source>
        <dbReference type="Pfam" id="PF17837"/>
    </source>
</evidence>
<feature type="domain" description="4'-phosphopantetheinyl transferase" evidence="14">
    <location>
        <begin position="119"/>
        <end position="217"/>
    </location>
</feature>
<feature type="binding site" evidence="12">
    <location>
        <begin position="101"/>
        <end position="102"/>
    </location>
    <ligand>
        <name>CoA</name>
        <dbReference type="ChEBI" id="CHEBI:57287"/>
    </ligand>
</feature>
<feature type="binding site" evidence="12">
    <location>
        <position position="123"/>
    </location>
    <ligand>
        <name>CoA</name>
        <dbReference type="ChEBI" id="CHEBI:57287"/>
    </ligand>
</feature>
<keyword evidence="13" id="KW-0479">Metal-binding</keyword>
<feature type="binding site" evidence="13">
    <location>
        <position position="124"/>
    </location>
    <ligand>
        <name>Mg(2+)</name>
        <dbReference type="ChEBI" id="CHEBI:18420"/>
    </ligand>
</feature>
<dbReference type="Gene3D" id="3.90.470.20">
    <property type="entry name" value="4'-phosphopantetheinyl transferase domain"/>
    <property type="match status" value="1"/>
</dbReference>
<dbReference type="Proteomes" id="UP000242849">
    <property type="component" value="Unassembled WGS sequence"/>
</dbReference>
<dbReference type="InterPro" id="IPR037143">
    <property type="entry name" value="4-PPantetheinyl_Trfase_dom_sf"/>
</dbReference>
<dbReference type="GO" id="GO:0005886">
    <property type="term" value="C:plasma membrane"/>
    <property type="evidence" value="ECO:0007669"/>
    <property type="project" value="TreeGrafter"/>
</dbReference>
<evidence type="ECO:0000313" key="17">
    <source>
        <dbReference type="Proteomes" id="UP000242849"/>
    </source>
</evidence>
<evidence type="ECO:0000256" key="7">
    <source>
        <dbReference type="ARBA" id="ARBA00023191"/>
    </source>
</evidence>